<dbReference type="PANTHER" id="PTHR48249">
    <property type="entry name" value="MEDIATOR OF RNA POLYMERASE II TRANSCRIPTION SUBUNIT 13"/>
    <property type="match status" value="1"/>
</dbReference>
<evidence type="ECO:0000256" key="11">
    <source>
        <dbReference type="RuleBase" id="RU364134"/>
    </source>
</evidence>
<feature type="domain" description="MID" evidence="15">
    <location>
        <begin position="793"/>
        <end position="958"/>
    </location>
</feature>
<evidence type="ECO:0000256" key="4">
    <source>
        <dbReference type="ARBA" id="ARBA00022491"/>
    </source>
</evidence>
<keyword evidence="6 11" id="KW-0010">Activator</keyword>
<proteinExistence type="inferred from homology"/>
<dbReference type="OrthoDB" id="103819at2759"/>
<feature type="region of interest" description="Disordered" evidence="12">
    <location>
        <begin position="590"/>
        <end position="610"/>
    </location>
</feature>
<dbReference type="PANTHER" id="PTHR48249:SF3">
    <property type="entry name" value="MEDIATOR OF RNA POLYMERASE II TRANSCRIPTION SUBUNIT 13"/>
    <property type="match status" value="1"/>
</dbReference>
<dbReference type="EMBL" id="KV453841">
    <property type="protein sequence ID" value="ODV92253.1"/>
    <property type="molecule type" value="Genomic_DNA"/>
</dbReference>
<evidence type="ECO:0000256" key="2">
    <source>
        <dbReference type="ARBA" id="ARBA00009354"/>
    </source>
</evidence>
<dbReference type="InterPro" id="IPR021643">
    <property type="entry name" value="Mediator_Med13_N"/>
</dbReference>
<keyword evidence="5 11" id="KW-0805">Transcription regulation</keyword>
<dbReference type="GO" id="GO:0016592">
    <property type="term" value="C:mediator complex"/>
    <property type="evidence" value="ECO:0007669"/>
    <property type="project" value="InterPro"/>
</dbReference>
<feature type="domain" description="Mediator complex subunit Med13 N-terminal" evidence="14">
    <location>
        <begin position="11"/>
        <end position="257"/>
    </location>
</feature>
<evidence type="ECO:0000256" key="8">
    <source>
        <dbReference type="ARBA" id="ARBA00023242"/>
    </source>
</evidence>
<feature type="compositionally biased region" description="Basic and acidic residues" evidence="12">
    <location>
        <begin position="591"/>
        <end position="602"/>
    </location>
</feature>
<keyword evidence="4 11" id="KW-0678">Repressor</keyword>
<dbReference type="Pfam" id="PF18296">
    <property type="entry name" value="MID_MedPIWI"/>
    <property type="match status" value="1"/>
</dbReference>
<comment type="subcellular location">
    <subcellularLocation>
        <location evidence="1 11">Nucleus</location>
    </subcellularLocation>
</comment>
<evidence type="ECO:0000259" key="14">
    <source>
        <dbReference type="Pfam" id="PF11597"/>
    </source>
</evidence>
<dbReference type="GO" id="GO:0003713">
    <property type="term" value="F:transcription coactivator activity"/>
    <property type="evidence" value="ECO:0007669"/>
    <property type="project" value="TreeGrafter"/>
</dbReference>
<comment type="similarity">
    <text evidence="2 11">Belongs to the Mediator complex subunit 13 family.</text>
</comment>
<dbReference type="InterPro" id="IPR009401">
    <property type="entry name" value="Med13_C"/>
</dbReference>
<evidence type="ECO:0000256" key="3">
    <source>
        <dbReference type="ARBA" id="ARBA00019618"/>
    </source>
</evidence>
<sequence length="1420" mass="156570">MDTNSWGSTPTNVLRLAHPLPNVSFRVYVDSSWASDDHMRLERAVNQIRLLHPDSLVASNQSELFVFASLDSGSQMPDLDDLLVKRLHLIETGMGTFMPASLSVSSNRTPPVYIAFTKALRGLIFNRLIASAHAVPIHSSEHSRLLIKHPDSPSMAILSISITVSPKSDIIIIPQCTSSILYSATDLSPGSIVMLAPTFSVATFISATAAPICASKIVSELQASYGLYQTYTPDTWLLLSISSGNSLKNVSWPADLCYSVRTKATVPSQYSFQRYIEWFSLPQPSTFFFSSKIRSYGPSPARNSSGLSSEAHTVPPEPEISVHLPTVNKPIDAHSTHDSSLAQPTISAPSAPLEDSAVKTTAQSANTAADTEQSWNETTALDSNEMLWKDFTDDDELFQGPINDDDFDFFDAPYQPAKPAEPQNEEVSQTVQDDEKVLKSTEETVTKIESVKENDEIEQIDQTPDVDMLDMPSYEQPILKPAQIQCQVSCKDDNTEKDAFSAVKFSTNLPTLLDSKYSVGGKFFVHDQEPSKDISAMLIDDYDEYSSSDVSSVVIEDSKECKVRCSTQPETIVKSQMNLERHIVATQLPAEAERAKTNNYDDDKNEEDDENGEVTYSVLNELLYQPDLKNRGFSRLVEIMDYPHMSTSDIEKLTLMVSHQLAFAQERYVRQRGNTFADWVIDEGESLNIPEDFLDIVRILVGSYNKIGLLEYLELHEASYGAITRLQRVPTTSSEDMLLDDADQTSTSLNSLVFDLPHIMVKRFGRPLKILPSVLPFWHLFGCQPHSGPLDATVYFVVPGSDGVQHAAILFLNSLKQCYKKCELGTLTAGSSLTQSKNESEEPNGVVPIQLNMDKLADKSLLQSSEILVQYSYAISQLGKALTKHTALDDRILLLIANPFDEDVSLFEICRSFCSIKEELGSRRIHLQVIPIDRFCSLDGYTVPTPKEYTNMALRLYEGLGASDNLKEDLNEVPSSFQIAKPIPNMIPFNFGPAVSDPLFEDNSAIHISYSRTADRRWIVASWTDNRGSFLFSRSFCLTRGSQRPKSIEEVIGSIWEKTISFARRKKIRWRIIVTRLGIVEEDEQVAWTNMFASAEMEFSTTNTVVRSGSATPITSVLPVGGHIDSSKHNSFSMPISTGKSTDLSHSSLSLPVVLDTQSSAGGLIDRDVRIICVLVSMVPCTEILFGKQQSNHTSKYGLSGSMTGEWPMTPSAALDFLGSTPLGRAESPNLFGVGSVGGNSGFTPQTGGSLDILGTNTPGKSGITPGPDEFEGVGTQQTTGMVNSEGTNEVIMDACDEISTIILKNRRSVMSTIDTSMESYSTKSYLDIGLFIKGPSRMTSDASNRSRSKPALLEIGMLYLTEGGLLGNGSSGSIFKDILQEYRQLVTLNNCRKPEEEQGIYPVHVEAVDLLEKVVNIVR</sequence>
<feature type="region of interest" description="Disordered" evidence="12">
    <location>
        <begin position="329"/>
        <end position="373"/>
    </location>
</feature>
<reference evidence="17" key="1">
    <citation type="submission" date="2016-02" db="EMBL/GenBank/DDBJ databases">
        <title>Comparative genomics of biotechnologically important yeasts.</title>
        <authorList>
            <consortium name="DOE Joint Genome Institute"/>
            <person name="Riley R."/>
            <person name="Haridas S."/>
            <person name="Wolfe K.H."/>
            <person name="Lopes M.R."/>
            <person name="Hittinger C.T."/>
            <person name="Goker M."/>
            <person name="Salamov A."/>
            <person name="Wisecaver J."/>
            <person name="Long T.M."/>
            <person name="Aerts A.L."/>
            <person name="Barry K."/>
            <person name="Choi C."/>
            <person name="Clum A."/>
            <person name="Coughlan A.Y."/>
            <person name="Deshpande S."/>
            <person name="Douglass A.P."/>
            <person name="Hanson S.J."/>
            <person name="Klenk H.-P."/>
            <person name="Labutti K."/>
            <person name="Lapidus A."/>
            <person name="Lindquist E."/>
            <person name="Lipzen A."/>
            <person name="Meier-Kolthoff J.P."/>
            <person name="Ohm R.A."/>
            <person name="Otillar R.P."/>
            <person name="Pangilinan J."/>
            <person name="Peng Y."/>
            <person name="Rokas A."/>
            <person name="Rosa C.A."/>
            <person name="Scheuner C."/>
            <person name="Sibirny A.A."/>
            <person name="Slot J.C."/>
            <person name="Stielow J.B."/>
            <person name="Sun H."/>
            <person name="Kurtzman C.P."/>
            <person name="Blackwell M."/>
            <person name="Jeffries T.W."/>
            <person name="Grigoriev I.V."/>
        </authorList>
    </citation>
    <scope>NUCLEOTIDE SEQUENCE [LARGE SCALE GENOMIC DNA]</scope>
    <source>
        <strain evidence="17">NRRL Y-17796</strain>
    </source>
</reference>
<evidence type="ECO:0000256" key="7">
    <source>
        <dbReference type="ARBA" id="ARBA00023163"/>
    </source>
</evidence>
<comment type="subunit">
    <text evidence="11">Component of the SRB8-11 complex, which itself associates with the Mediator complex.</text>
</comment>
<dbReference type="Proteomes" id="UP000095023">
    <property type="component" value="Unassembled WGS sequence"/>
</dbReference>
<keyword evidence="8 11" id="KW-0539">Nucleus</keyword>
<comment type="function">
    <text evidence="9 11">Component of the SRB8-11 complex. The SRB8-11 complex is a regulatory module of the Mediator complex which is itself involved in regulation of basal and activated RNA polymerase II-dependent transcription. The SRB8-11 complex may be involved in the transcriptional repression of a subset of genes regulated by Mediator. It may inhibit the association of the Mediator complex with RNA polymerase II to form the holoenzyme complex.</text>
</comment>
<dbReference type="Pfam" id="PF06333">
    <property type="entry name" value="Med13_C"/>
    <property type="match status" value="2"/>
</dbReference>
<keyword evidence="17" id="KW-1185">Reference proteome</keyword>
<evidence type="ECO:0000256" key="1">
    <source>
        <dbReference type="ARBA" id="ARBA00004123"/>
    </source>
</evidence>
<evidence type="ECO:0000256" key="6">
    <source>
        <dbReference type="ARBA" id="ARBA00023159"/>
    </source>
</evidence>
<feature type="compositionally biased region" description="Polar residues" evidence="12">
    <location>
        <begin position="338"/>
        <end position="348"/>
    </location>
</feature>
<evidence type="ECO:0000256" key="9">
    <source>
        <dbReference type="ARBA" id="ARBA00025661"/>
    </source>
</evidence>
<evidence type="ECO:0000259" key="15">
    <source>
        <dbReference type="Pfam" id="PF18296"/>
    </source>
</evidence>
<dbReference type="GO" id="GO:0045944">
    <property type="term" value="P:positive regulation of transcription by RNA polymerase II"/>
    <property type="evidence" value="ECO:0007669"/>
    <property type="project" value="TreeGrafter"/>
</dbReference>
<evidence type="ECO:0000313" key="16">
    <source>
        <dbReference type="EMBL" id="ODV92253.1"/>
    </source>
</evidence>
<gene>
    <name evidence="16" type="ORF">CANCADRAFT_42867</name>
</gene>
<feature type="domain" description="Mediator complex subunit Med13 C-terminal" evidence="13">
    <location>
        <begin position="1239"/>
        <end position="1409"/>
    </location>
</feature>
<dbReference type="Pfam" id="PF11597">
    <property type="entry name" value="Med13_N"/>
    <property type="match status" value="1"/>
</dbReference>
<feature type="domain" description="Mediator complex subunit Med13 C-terminal" evidence="13">
    <location>
        <begin position="976"/>
        <end position="1142"/>
    </location>
</feature>
<name>A0A1E4TKI1_9ASCO</name>
<evidence type="ECO:0000256" key="12">
    <source>
        <dbReference type="SAM" id="MobiDB-lite"/>
    </source>
</evidence>
<evidence type="ECO:0000259" key="13">
    <source>
        <dbReference type="Pfam" id="PF06333"/>
    </source>
</evidence>
<keyword evidence="7 11" id="KW-0804">Transcription</keyword>
<evidence type="ECO:0000256" key="5">
    <source>
        <dbReference type="ARBA" id="ARBA00023015"/>
    </source>
</evidence>
<evidence type="ECO:0000313" key="17">
    <source>
        <dbReference type="Proteomes" id="UP000095023"/>
    </source>
</evidence>
<organism evidence="16 17">
    <name type="scientific">Tortispora caseinolytica NRRL Y-17796</name>
    <dbReference type="NCBI Taxonomy" id="767744"/>
    <lineage>
        <taxon>Eukaryota</taxon>
        <taxon>Fungi</taxon>
        <taxon>Dikarya</taxon>
        <taxon>Ascomycota</taxon>
        <taxon>Saccharomycotina</taxon>
        <taxon>Trigonopsidomycetes</taxon>
        <taxon>Trigonopsidales</taxon>
        <taxon>Trigonopsidaceae</taxon>
        <taxon>Tortispora</taxon>
    </lineage>
</organism>
<evidence type="ECO:0000256" key="10">
    <source>
        <dbReference type="ARBA" id="ARBA00032008"/>
    </source>
</evidence>
<feature type="compositionally biased region" description="Polar residues" evidence="12">
    <location>
        <begin position="358"/>
        <end position="373"/>
    </location>
</feature>
<accession>A0A1E4TKI1</accession>
<dbReference type="InterPro" id="IPR051139">
    <property type="entry name" value="Mediator_complx_sub13"/>
</dbReference>
<dbReference type="InterPro" id="IPR041285">
    <property type="entry name" value="MID_MedPIWI"/>
</dbReference>
<protein>
    <recommendedName>
        <fullName evidence="3 11">Mediator of RNA polymerase II transcription subunit 13</fullName>
    </recommendedName>
    <alternativeName>
        <fullName evidence="10 11">Mediator complex subunit 13</fullName>
    </alternativeName>
</protein>